<reference evidence="2 3" key="1">
    <citation type="journal article" date="2016" name="Nat. Commun.">
        <title>Thousands of microbial genomes shed light on interconnected biogeochemical processes in an aquifer system.</title>
        <authorList>
            <person name="Anantharaman K."/>
            <person name="Brown C.T."/>
            <person name="Hug L.A."/>
            <person name="Sharon I."/>
            <person name="Castelle C.J."/>
            <person name="Probst A.J."/>
            <person name="Thomas B.C."/>
            <person name="Singh A."/>
            <person name="Wilkins M.J."/>
            <person name="Karaoz U."/>
            <person name="Brodie E.L."/>
            <person name="Williams K.H."/>
            <person name="Hubbard S.S."/>
            <person name="Banfield J.F."/>
        </authorList>
    </citation>
    <scope>NUCLEOTIDE SEQUENCE [LARGE SCALE GENOMIC DNA]</scope>
</reference>
<comment type="caution">
    <text evidence="2">The sequence shown here is derived from an EMBL/GenBank/DDBJ whole genome shotgun (WGS) entry which is preliminary data.</text>
</comment>
<dbReference type="Proteomes" id="UP000178175">
    <property type="component" value="Unassembled WGS sequence"/>
</dbReference>
<dbReference type="InterPro" id="IPR000477">
    <property type="entry name" value="RT_dom"/>
</dbReference>
<feature type="domain" description="Reverse transcriptase" evidence="1">
    <location>
        <begin position="37"/>
        <end position="270"/>
    </location>
</feature>
<dbReference type="PANTHER" id="PTHR34047">
    <property type="entry name" value="NUCLEAR INTRON MATURASE 1, MITOCHONDRIAL-RELATED"/>
    <property type="match status" value="1"/>
</dbReference>
<dbReference type="PROSITE" id="PS50878">
    <property type="entry name" value="RT_POL"/>
    <property type="match status" value="1"/>
</dbReference>
<name>A0A1G2THR7_9BACT</name>
<protein>
    <recommendedName>
        <fullName evidence="1">Reverse transcriptase domain-containing protein</fullName>
    </recommendedName>
</protein>
<evidence type="ECO:0000313" key="2">
    <source>
        <dbReference type="EMBL" id="OHA96151.1"/>
    </source>
</evidence>
<gene>
    <name evidence="2" type="ORF">A3C70_03500</name>
</gene>
<dbReference type="SUPFAM" id="SSF56672">
    <property type="entry name" value="DNA/RNA polymerases"/>
    <property type="match status" value="1"/>
</dbReference>
<dbReference type="InterPro" id="IPR051083">
    <property type="entry name" value="GrpII_Intron_Splice-Mob/Def"/>
</dbReference>
<evidence type="ECO:0000313" key="3">
    <source>
        <dbReference type="Proteomes" id="UP000178175"/>
    </source>
</evidence>
<dbReference type="CDD" id="cd01651">
    <property type="entry name" value="RT_G2_intron"/>
    <property type="match status" value="1"/>
</dbReference>
<sequence length="322" mass="38552">MENLLGAWKEFLRGKRNKKDVQEFQLHLMDNILSLYQDLKNKTYKHGPYHAFNISDPKPRNIHKATVRDRLLHRAIYRVLYPYFDKRFISDSYSCRLNKGTHKAINQFRKYVWKVSKNNTHQCWILKCNIKKFFASIDHNILLQILEKCIRDKDIMWLLERIISSFSYSAYMSHGANMQKGLPLGNLTSQLLVNIYMNEFDQFMKHRLKVKYYLRYADDFTMIYHSKPELIEFVPHIRNFLKEELKLELHPGKVSIKTLSSGVDFLGWVHFPNHRVFRTVTKRRMLKKVSTCQVDTLEQIKLSYLGILKYGNTYKIRRSFDV</sequence>
<dbReference type="EMBL" id="MHVR01000010">
    <property type="protein sequence ID" value="OHA96151.1"/>
    <property type="molecule type" value="Genomic_DNA"/>
</dbReference>
<dbReference type="PANTHER" id="PTHR34047:SF8">
    <property type="entry name" value="PROTEIN YKFC"/>
    <property type="match status" value="1"/>
</dbReference>
<accession>A0A1G2THR7</accession>
<proteinExistence type="predicted"/>
<dbReference type="InterPro" id="IPR043502">
    <property type="entry name" value="DNA/RNA_pol_sf"/>
</dbReference>
<evidence type="ECO:0000259" key="1">
    <source>
        <dbReference type="PROSITE" id="PS50878"/>
    </source>
</evidence>
<dbReference type="AlphaFoldDB" id="A0A1G2THR7"/>
<dbReference type="Pfam" id="PF00078">
    <property type="entry name" value="RVT_1"/>
    <property type="match status" value="1"/>
</dbReference>
<organism evidence="2 3">
    <name type="scientific">Candidatus Zambryskibacteria bacterium RIFCSPHIGHO2_02_FULL_43_14</name>
    <dbReference type="NCBI Taxonomy" id="1802748"/>
    <lineage>
        <taxon>Bacteria</taxon>
        <taxon>Candidatus Zambryskiibacteriota</taxon>
    </lineage>
</organism>